<dbReference type="InterPro" id="IPR011083">
    <property type="entry name" value="Phage_tail_collar_dom"/>
</dbReference>
<accession>A0A285ZUP3</accession>
<dbReference type="Proteomes" id="UP000219281">
    <property type="component" value="Unassembled WGS sequence"/>
</dbReference>
<name>A0A285ZUP3_9SPHI</name>
<reference evidence="3" key="1">
    <citation type="submission" date="2017-09" db="EMBL/GenBank/DDBJ databases">
        <authorList>
            <person name="Varghese N."/>
            <person name="Submissions S."/>
        </authorList>
    </citation>
    <scope>NUCLEOTIDE SEQUENCE [LARGE SCALE GENOMIC DNA]</scope>
    <source>
        <strain evidence="3">CGMCC 1.12803</strain>
    </source>
</reference>
<proteinExistence type="predicted"/>
<keyword evidence="3" id="KW-1185">Reference proteome</keyword>
<dbReference type="Pfam" id="PF07484">
    <property type="entry name" value="Collar"/>
    <property type="match status" value="1"/>
</dbReference>
<evidence type="ECO:0000313" key="3">
    <source>
        <dbReference type="Proteomes" id="UP000219281"/>
    </source>
</evidence>
<dbReference type="AlphaFoldDB" id="A0A285ZUP3"/>
<dbReference type="EMBL" id="OCMT01000001">
    <property type="protein sequence ID" value="SOD13373.1"/>
    <property type="molecule type" value="Genomic_DNA"/>
</dbReference>
<organism evidence="2 3">
    <name type="scientific">Pedobacter xixiisoli</name>
    <dbReference type="NCBI Taxonomy" id="1476464"/>
    <lineage>
        <taxon>Bacteria</taxon>
        <taxon>Pseudomonadati</taxon>
        <taxon>Bacteroidota</taxon>
        <taxon>Sphingobacteriia</taxon>
        <taxon>Sphingobacteriales</taxon>
        <taxon>Sphingobacteriaceae</taxon>
        <taxon>Pedobacter</taxon>
    </lineage>
</organism>
<dbReference type="InterPro" id="IPR037053">
    <property type="entry name" value="Phage_tail_collar_dom_sf"/>
</dbReference>
<dbReference type="Gene3D" id="3.90.1340.10">
    <property type="entry name" value="Phage tail collar domain"/>
    <property type="match status" value="1"/>
</dbReference>
<gene>
    <name evidence="2" type="ORF">SAMN06297358_1200</name>
</gene>
<dbReference type="RefSeq" id="WP_097129747.1">
    <property type="nucleotide sequence ID" value="NZ_OCMT01000001.1"/>
</dbReference>
<evidence type="ECO:0000313" key="2">
    <source>
        <dbReference type="EMBL" id="SOD13373.1"/>
    </source>
</evidence>
<sequence>MDGTISEIRMFAPPFAPRNWAMCMGQTLNISTNQALFSLLGTTYGGNGVQTFMLPDMRSRVPVGTGVTSGIIQMPLGAVVGQENVTLLLSNMPIHNHVGSLGGSGKLLVSSAAASSATPVAGASIASPVKATGRSSTQLLGFKNNAQPTVALNNASLNTSPLTVTSAQAGSGQPHSNIQPYLGINYIICLQGIYPSRN</sequence>
<feature type="domain" description="Phage tail collar" evidence="1">
    <location>
        <begin position="7"/>
        <end position="62"/>
    </location>
</feature>
<protein>
    <submittedName>
        <fullName evidence="2">Microcystin-dependent protein</fullName>
    </submittedName>
</protein>
<evidence type="ECO:0000259" key="1">
    <source>
        <dbReference type="Pfam" id="PF07484"/>
    </source>
</evidence>
<dbReference type="OrthoDB" id="9810174at2"/>
<dbReference type="SUPFAM" id="SSF88874">
    <property type="entry name" value="Receptor-binding domain of short tail fibre protein gp12"/>
    <property type="match status" value="1"/>
</dbReference>